<evidence type="ECO:0000256" key="12">
    <source>
        <dbReference type="ARBA" id="ARBA00031262"/>
    </source>
</evidence>
<reference evidence="13 14" key="1">
    <citation type="submission" date="2019-09" db="EMBL/GenBank/DDBJ databases">
        <title>Bird 10,000 Genomes (B10K) Project - Family phase.</title>
        <authorList>
            <person name="Zhang G."/>
        </authorList>
    </citation>
    <scope>NUCLEOTIDE SEQUENCE [LARGE SCALE GENOMIC DNA]</scope>
    <source>
        <strain evidence="13">B10K-DU-001-39</strain>
        <tissue evidence="13">Muscle</tissue>
    </source>
</reference>
<keyword evidence="7" id="KW-0929">Antimicrobial</keyword>
<dbReference type="EMBL" id="VXAV01001875">
    <property type="protein sequence ID" value="NXL84786.1"/>
    <property type="molecule type" value="Genomic_DNA"/>
</dbReference>
<evidence type="ECO:0000256" key="4">
    <source>
        <dbReference type="ARBA" id="ARBA00012732"/>
    </source>
</evidence>
<organism evidence="13 14">
    <name type="scientific">Alectura lathami</name>
    <name type="common">Australian brush turkey</name>
    <dbReference type="NCBI Taxonomy" id="81907"/>
    <lineage>
        <taxon>Eukaryota</taxon>
        <taxon>Metazoa</taxon>
        <taxon>Chordata</taxon>
        <taxon>Craniata</taxon>
        <taxon>Vertebrata</taxon>
        <taxon>Euteleostomi</taxon>
        <taxon>Archelosauria</taxon>
        <taxon>Archosauria</taxon>
        <taxon>Dinosauria</taxon>
        <taxon>Saurischia</taxon>
        <taxon>Theropoda</taxon>
        <taxon>Coelurosauria</taxon>
        <taxon>Aves</taxon>
        <taxon>Neognathae</taxon>
        <taxon>Galloanserae</taxon>
        <taxon>Galliformes</taxon>
        <taxon>Megapodiidae</taxon>
        <taxon>Alectura</taxon>
    </lineage>
</organism>
<evidence type="ECO:0000256" key="8">
    <source>
        <dbReference type="ARBA" id="ARBA00022638"/>
    </source>
</evidence>
<dbReference type="Proteomes" id="UP000562322">
    <property type="component" value="Unassembled WGS sequence"/>
</dbReference>
<sequence>KAASAPAAGPTVLRRMAEADVIRLRKYEVPIKRVARKLCLDPALIAGIISQESRAGLLLNNGWDQGQQRFGLMQIDRRYYQPFGMWDSEEHINQCSSMLVAGINEVRARHPAWSWDRQLRGGICTYHSRAGNLQVYDEDPCSEDSNYANSVIQRAQY</sequence>
<comment type="subcellular location">
    <subcellularLocation>
        <location evidence="2">Secreted</location>
    </subcellularLocation>
</comment>
<evidence type="ECO:0000256" key="2">
    <source>
        <dbReference type="ARBA" id="ARBA00004613"/>
    </source>
</evidence>
<dbReference type="InterPro" id="IPR023346">
    <property type="entry name" value="Lysozyme-like_dom_sf"/>
</dbReference>
<keyword evidence="11" id="KW-0326">Glycosidase</keyword>
<dbReference type="SUPFAM" id="SSF53955">
    <property type="entry name" value="Lysozyme-like"/>
    <property type="match status" value="1"/>
</dbReference>
<dbReference type="InterPro" id="IPR002152">
    <property type="entry name" value="Glyco_hydro_23"/>
</dbReference>
<accession>A0A7L0W096</accession>
<dbReference type="GO" id="GO:0031640">
    <property type="term" value="P:killing of cells of another organism"/>
    <property type="evidence" value="ECO:0007669"/>
    <property type="project" value="UniProtKB-KW"/>
</dbReference>
<evidence type="ECO:0000256" key="6">
    <source>
        <dbReference type="ARBA" id="ARBA00022525"/>
    </source>
</evidence>
<evidence type="ECO:0000256" key="5">
    <source>
        <dbReference type="ARBA" id="ARBA00016485"/>
    </source>
</evidence>
<keyword evidence="8" id="KW-0081">Bacteriolytic enzyme</keyword>
<dbReference type="GO" id="GO:0050830">
    <property type="term" value="P:defense response to Gram-positive bacterium"/>
    <property type="evidence" value="ECO:0007669"/>
    <property type="project" value="TreeGrafter"/>
</dbReference>
<dbReference type="AlphaFoldDB" id="A0A7L0W096"/>
<comment type="caution">
    <text evidence="13">The sequence shown here is derived from an EMBL/GenBank/DDBJ whole genome shotgun (WGS) entry which is preliminary data.</text>
</comment>
<feature type="non-terminal residue" evidence="13">
    <location>
        <position position="157"/>
    </location>
</feature>
<evidence type="ECO:0000256" key="1">
    <source>
        <dbReference type="ARBA" id="ARBA00000632"/>
    </source>
</evidence>
<evidence type="ECO:0000313" key="13">
    <source>
        <dbReference type="EMBL" id="NXL84786.1"/>
    </source>
</evidence>
<comment type="catalytic activity">
    <reaction evidence="1">
        <text>Hydrolysis of (1-&gt;4)-beta-linkages between N-acetylmuramic acid and N-acetyl-D-glucosamine residues in a peptidoglycan and between N-acetyl-D-glucosamine residues in chitodextrins.</text>
        <dbReference type="EC" id="3.2.1.17"/>
    </reaction>
</comment>
<evidence type="ECO:0000313" key="14">
    <source>
        <dbReference type="Proteomes" id="UP000562322"/>
    </source>
</evidence>
<evidence type="ECO:0000256" key="10">
    <source>
        <dbReference type="ARBA" id="ARBA00023157"/>
    </source>
</evidence>
<name>A0A7L0W096_ALELA</name>
<protein>
    <recommendedName>
        <fullName evidence="5">Lysozyme g</fullName>
        <ecNumber evidence="4">3.2.1.17</ecNumber>
    </recommendedName>
    <alternativeName>
        <fullName evidence="12">1,4-beta-N-acetylmuramidase</fullName>
    </alternativeName>
</protein>
<proteinExistence type="inferred from homology"/>
<evidence type="ECO:0000256" key="7">
    <source>
        <dbReference type="ARBA" id="ARBA00022529"/>
    </source>
</evidence>
<keyword evidence="6" id="KW-0964">Secreted</keyword>
<keyword evidence="10" id="KW-1015">Disulfide bond</keyword>
<dbReference type="Gene3D" id="1.10.530.10">
    <property type="match status" value="1"/>
</dbReference>
<evidence type="ECO:0000256" key="11">
    <source>
        <dbReference type="ARBA" id="ARBA00023295"/>
    </source>
</evidence>
<dbReference type="GO" id="GO:0003796">
    <property type="term" value="F:lysozyme activity"/>
    <property type="evidence" value="ECO:0007669"/>
    <property type="project" value="UniProtKB-EC"/>
</dbReference>
<comment type="similarity">
    <text evidence="3">Belongs to the glycosyl hydrolase 23 family.</text>
</comment>
<dbReference type="PANTHER" id="PTHR31698:SF8">
    <property type="entry name" value="LYSOZYME G-RELATED"/>
    <property type="match status" value="1"/>
</dbReference>
<dbReference type="GO" id="GO:0005576">
    <property type="term" value="C:extracellular region"/>
    <property type="evidence" value="ECO:0007669"/>
    <property type="project" value="UniProtKB-SubCell"/>
</dbReference>
<dbReference type="EC" id="3.2.1.17" evidence="4"/>
<dbReference type="PANTHER" id="PTHR31698">
    <property type="entry name" value="LYSOZYME G FAMILY MEMBER"/>
    <property type="match status" value="1"/>
</dbReference>
<dbReference type="OrthoDB" id="10021790at2759"/>
<keyword evidence="14" id="KW-1185">Reference proteome</keyword>
<gene>
    <name evidence="13" type="primary">Lyg_2</name>
    <name evidence="13" type="ORF">ALELAT_R00573</name>
</gene>
<keyword evidence="9" id="KW-0378">Hydrolase</keyword>
<dbReference type="PRINTS" id="PR00749">
    <property type="entry name" value="LYSOZYMEG"/>
</dbReference>
<evidence type="ECO:0000256" key="9">
    <source>
        <dbReference type="ARBA" id="ARBA00022801"/>
    </source>
</evidence>
<evidence type="ECO:0000256" key="3">
    <source>
        <dbReference type="ARBA" id="ARBA00008902"/>
    </source>
</evidence>
<feature type="non-terminal residue" evidence="13">
    <location>
        <position position="1"/>
    </location>
</feature>
<dbReference type="GO" id="GO:0009253">
    <property type="term" value="P:peptidoglycan catabolic process"/>
    <property type="evidence" value="ECO:0007669"/>
    <property type="project" value="InterPro"/>
</dbReference>